<accession>A0ABR0AHY1</accession>
<proteinExistence type="predicted"/>
<organism evidence="1 2">
    <name type="scientific">Daphnia magna</name>
    <dbReference type="NCBI Taxonomy" id="35525"/>
    <lineage>
        <taxon>Eukaryota</taxon>
        <taxon>Metazoa</taxon>
        <taxon>Ecdysozoa</taxon>
        <taxon>Arthropoda</taxon>
        <taxon>Crustacea</taxon>
        <taxon>Branchiopoda</taxon>
        <taxon>Diplostraca</taxon>
        <taxon>Cladocera</taxon>
        <taxon>Anomopoda</taxon>
        <taxon>Daphniidae</taxon>
        <taxon>Daphnia</taxon>
    </lineage>
</organism>
<comment type="caution">
    <text evidence="1">The sequence shown here is derived from an EMBL/GenBank/DDBJ whole genome shotgun (WGS) entry which is preliminary data.</text>
</comment>
<name>A0ABR0AHY1_9CRUS</name>
<dbReference type="EMBL" id="JAOYFB010000037">
    <property type="protein sequence ID" value="KAK4024655.1"/>
    <property type="molecule type" value="Genomic_DNA"/>
</dbReference>
<sequence>MEIEEVEVELSGRVEYLIGRKETGRFATCYLTNFSQFVSSRQNFAFRQVAQKLMGHGCASRAANQKMFT</sequence>
<evidence type="ECO:0000313" key="2">
    <source>
        <dbReference type="Proteomes" id="UP001234178"/>
    </source>
</evidence>
<protein>
    <submittedName>
        <fullName evidence="1">Uncharacterized protein</fullName>
    </submittedName>
</protein>
<keyword evidence="2" id="KW-1185">Reference proteome</keyword>
<gene>
    <name evidence="1" type="ORF">OUZ56_010077</name>
</gene>
<evidence type="ECO:0000313" key="1">
    <source>
        <dbReference type="EMBL" id="KAK4024655.1"/>
    </source>
</evidence>
<dbReference type="Proteomes" id="UP001234178">
    <property type="component" value="Unassembled WGS sequence"/>
</dbReference>
<reference evidence="1 2" key="1">
    <citation type="journal article" date="2023" name="Nucleic Acids Res.">
        <title>The hologenome of Daphnia magna reveals possible DNA methylation and microbiome-mediated evolution of the host genome.</title>
        <authorList>
            <person name="Chaturvedi A."/>
            <person name="Li X."/>
            <person name="Dhandapani V."/>
            <person name="Marshall H."/>
            <person name="Kissane S."/>
            <person name="Cuenca-Cambronero M."/>
            <person name="Asole G."/>
            <person name="Calvet F."/>
            <person name="Ruiz-Romero M."/>
            <person name="Marangio P."/>
            <person name="Guigo R."/>
            <person name="Rago D."/>
            <person name="Mirbahai L."/>
            <person name="Eastwood N."/>
            <person name="Colbourne J.K."/>
            <person name="Zhou J."/>
            <person name="Mallon E."/>
            <person name="Orsini L."/>
        </authorList>
    </citation>
    <scope>NUCLEOTIDE SEQUENCE [LARGE SCALE GENOMIC DNA]</scope>
    <source>
        <strain evidence="1">LRV0_1</strain>
    </source>
</reference>